<dbReference type="Gene3D" id="3.40.30.10">
    <property type="entry name" value="Glutaredoxin"/>
    <property type="match status" value="1"/>
</dbReference>
<dbReference type="RefSeq" id="WP_377580506.1">
    <property type="nucleotide sequence ID" value="NZ_JBHTKA010000007.1"/>
</dbReference>
<organism evidence="3 4">
    <name type="scientific">Ohtaekwangia kribbensis</name>
    <dbReference type="NCBI Taxonomy" id="688913"/>
    <lineage>
        <taxon>Bacteria</taxon>
        <taxon>Pseudomonadati</taxon>
        <taxon>Bacteroidota</taxon>
        <taxon>Cytophagia</taxon>
        <taxon>Cytophagales</taxon>
        <taxon>Fulvivirgaceae</taxon>
        <taxon>Ohtaekwangia</taxon>
    </lineage>
</organism>
<dbReference type="PANTHER" id="PTHR15337">
    <property type="entry name" value="ANTERIOR GRADIENT PROTEIN-RELATED"/>
    <property type="match status" value="1"/>
</dbReference>
<evidence type="ECO:0000313" key="3">
    <source>
        <dbReference type="EMBL" id="MFD1001055.1"/>
    </source>
</evidence>
<keyword evidence="4" id="KW-1185">Reference proteome</keyword>
<evidence type="ECO:0000259" key="2">
    <source>
        <dbReference type="PROSITE" id="PS51352"/>
    </source>
</evidence>
<evidence type="ECO:0000256" key="1">
    <source>
        <dbReference type="ARBA" id="ARBA00022729"/>
    </source>
</evidence>
<dbReference type="Pfam" id="PF13899">
    <property type="entry name" value="Thioredoxin_7"/>
    <property type="match status" value="1"/>
</dbReference>
<reference evidence="4" key="1">
    <citation type="journal article" date="2019" name="Int. J. Syst. Evol. Microbiol.">
        <title>The Global Catalogue of Microorganisms (GCM) 10K type strain sequencing project: providing services to taxonomists for standard genome sequencing and annotation.</title>
        <authorList>
            <consortium name="The Broad Institute Genomics Platform"/>
            <consortium name="The Broad Institute Genome Sequencing Center for Infectious Disease"/>
            <person name="Wu L."/>
            <person name="Ma J."/>
        </authorList>
    </citation>
    <scope>NUCLEOTIDE SEQUENCE [LARGE SCALE GENOMIC DNA]</scope>
    <source>
        <strain evidence="4">CCUG 58938</strain>
    </source>
</reference>
<dbReference type="PANTHER" id="PTHR15337:SF11">
    <property type="entry name" value="THIOREDOXIN DOMAIN-CONTAINING PROTEIN"/>
    <property type="match status" value="1"/>
</dbReference>
<dbReference type="SUPFAM" id="SSF52833">
    <property type="entry name" value="Thioredoxin-like"/>
    <property type="match status" value="1"/>
</dbReference>
<name>A0ABW3K6H1_9BACT</name>
<dbReference type="Proteomes" id="UP001597112">
    <property type="component" value="Unassembled WGS sequence"/>
</dbReference>
<feature type="domain" description="Thioredoxin" evidence="2">
    <location>
        <begin position="2"/>
        <end position="142"/>
    </location>
</feature>
<dbReference type="PROSITE" id="PS51352">
    <property type="entry name" value="THIOREDOXIN_2"/>
    <property type="match status" value="1"/>
</dbReference>
<evidence type="ECO:0000313" key="4">
    <source>
        <dbReference type="Proteomes" id="UP001597112"/>
    </source>
</evidence>
<dbReference type="InterPro" id="IPR036249">
    <property type="entry name" value="Thioredoxin-like_sf"/>
</dbReference>
<dbReference type="InterPro" id="IPR013766">
    <property type="entry name" value="Thioredoxin_domain"/>
</dbReference>
<gene>
    <name evidence="3" type="ORF">ACFQ21_17140</name>
</gene>
<sequence>MKLLLVYILLITMPAVEWLGNFNTAKDLATKDHKYILINFSGSDWCAPCIKMKKEVFENEAFVNLAEKKLVLVRADFPRSKKNQLPGEQVKHNEALAEKYNPSGKFPFTVLVDSNGNVIKTWDGYVFGSYEKFIENLNNAIPQP</sequence>
<dbReference type="InterPro" id="IPR051099">
    <property type="entry name" value="AGR/TXD"/>
</dbReference>
<dbReference type="EMBL" id="JBHTKA010000007">
    <property type="protein sequence ID" value="MFD1001055.1"/>
    <property type="molecule type" value="Genomic_DNA"/>
</dbReference>
<proteinExistence type="predicted"/>
<comment type="caution">
    <text evidence="3">The sequence shown here is derived from an EMBL/GenBank/DDBJ whole genome shotgun (WGS) entry which is preliminary data.</text>
</comment>
<accession>A0ABW3K6H1</accession>
<protein>
    <submittedName>
        <fullName evidence="3">Thioredoxin family protein</fullName>
    </submittedName>
</protein>
<keyword evidence="1" id="KW-0732">Signal</keyword>